<name>A0A101JAP2_9ACTN</name>
<dbReference type="Gene3D" id="2.10.230.10">
    <property type="entry name" value="Heat shock protein DnaJ, cysteine-rich domain"/>
    <property type="match status" value="1"/>
</dbReference>
<keyword evidence="2" id="KW-1185">Reference proteome</keyword>
<dbReference type="InterPro" id="IPR036410">
    <property type="entry name" value="HSP_DnaJ_Cys-rich_dom_sf"/>
</dbReference>
<evidence type="ECO:0000313" key="2">
    <source>
        <dbReference type="Proteomes" id="UP000053923"/>
    </source>
</evidence>
<protein>
    <submittedName>
        <fullName evidence="1">Uncharacterized protein</fullName>
    </submittedName>
</protein>
<organism evidence="1 2">
    <name type="scientific">Streptomyces regalis</name>
    <dbReference type="NCBI Taxonomy" id="68262"/>
    <lineage>
        <taxon>Bacteria</taxon>
        <taxon>Bacillati</taxon>
        <taxon>Actinomycetota</taxon>
        <taxon>Actinomycetes</taxon>
        <taxon>Kitasatosporales</taxon>
        <taxon>Streptomycetaceae</taxon>
        <taxon>Streptomyces</taxon>
    </lineage>
</organism>
<gene>
    <name evidence="1" type="ORF">ADL12_40270</name>
</gene>
<evidence type="ECO:0000313" key="1">
    <source>
        <dbReference type="EMBL" id="KUL23303.1"/>
    </source>
</evidence>
<reference evidence="2" key="1">
    <citation type="submission" date="2015-10" db="EMBL/GenBank/DDBJ databases">
        <authorList>
            <person name="Ju K.-S."/>
            <person name="Doroghazi J.R."/>
            <person name="Metcalf W.W."/>
        </authorList>
    </citation>
    <scope>NUCLEOTIDE SEQUENCE [LARGE SCALE GENOMIC DNA]</scope>
    <source>
        <strain evidence="2">NRRL 3151</strain>
    </source>
</reference>
<dbReference type="EMBL" id="LLZG01000388">
    <property type="protein sequence ID" value="KUL23303.1"/>
    <property type="molecule type" value="Genomic_DNA"/>
</dbReference>
<dbReference type="SUPFAM" id="SSF57938">
    <property type="entry name" value="DnaJ/Hsp40 cysteine-rich domain"/>
    <property type="match status" value="1"/>
</dbReference>
<sequence>MVTTPAVIDAYETLGTVAPECGECEGTGMVTYFHGPYERERECDRCHGLGRHLPCPHCTDGTQPDTGGTCATCDGYASPW</sequence>
<dbReference type="Proteomes" id="UP000053923">
    <property type="component" value="Unassembled WGS sequence"/>
</dbReference>
<dbReference type="AlphaFoldDB" id="A0A101JAP2"/>
<comment type="caution">
    <text evidence="1">The sequence shown here is derived from an EMBL/GenBank/DDBJ whole genome shotgun (WGS) entry which is preliminary data.</text>
</comment>
<accession>A0A101JAP2</accession>
<proteinExistence type="predicted"/>